<gene>
    <name evidence="2" type="ORF">METZ01_LOCUS107384</name>
</gene>
<feature type="non-terminal residue" evidence="2">
    <location>
        <position position="115"/>
    </location>
</feature>
<dbReference type="Gene3D" id="2.120.10.30">
    <property type="entry name" value="TolB, C-terminal domain"/>
    <property type="match status" value="1"/>
</dbReference>
<name>A0A381WPZ1_9ZZZZ</name>
<evidence type="ECO:0008006" key="3">
    <source>
        <dbReference type="Google" id="ProtNLM"/>
    </source>
</evidence>
<dbReference type="AlphaFoldDB" id="A0A381WPZ1"/>
<evidence type="ECO:0000256" key="1">
    <source>
        <dbReference type="SAM" id="MobiDB-lite"/>
    </source>
</evidence>
<dbReference type="SUPFAM" id="SSF82171">
    <property type="entry name" value="DPP6 N-terminal domain-like"/>
    <property type="match status" value="1"/>
</dbReference>
<proteinExistence type="predicted"/>
<feature type="region of interest" description="Disordered" evidence="1">
    <location>
        <begin position="91"/>
        <end position="115"/>
    </location>
</feature>
<dbReference type="EMBL" id="UINC01012493">
    <property type="protein sequence ID" value="SVA54530.1"/>
    <property type="molecule type" value="Genomic_DNA"/>
</dbReference>
<sequence>MRLLCSVVTLMAWVVATTPLSAQDDDELRWTPSKSMEFSVVQQTAISPDGSRIAYVVRVPLIEGEQSEYLSHIWLVNSDGTGNTQFTRGKISASGPEFSPDGEWLAFSSQRSGAE</sequence>
<evidence type="ECO:0000313" key="2">
    <source>
        <dbReference type="EMBL" id="SVA54530.1"/>
    </source>
</evidence>
<organism evidence="2">
    <name type="scientific">marine metagenome</name>
    <dbReference type="NCBI Taxonomy" id="408172"/>
    <lineage>
        <taxon>unclassified sequences</taxon>
        <taxon>metagenomes</taxon>
        <taxon>ecological metagenomes</taxon>
    </lineage>
</organism>
<accession>A0A381WPZ1</accession>
<dbReference type="Pfam" id="PF07676">
    <property type="entry name" value="PD40"/>
    <property type="match status" value="2"/>
</dbReference>
<protein>
    <recommendedName>
        <fullName evidence="3">Dipeptidylpeptidase IV N-terminal domain-containing protein</fullName>
    </recommendedName>
</protein>
<dbReference type="InterPro" id="IPR011659">
    <property type="entry name" value="WD40"/>
</dbReference>
<dbReference type="InterPro" id="IPR011042">
    <property type="entry name" value="6-blade_b-propeller_TolB-like"/>
</dbReference>
<reference evidence="2" key="1">
    <citation type="submission" date="2018-05" db="EMBL/GenBank/DDBJ databases">
        <authorList>
            <person name="Lanie J.A."/>
            <person name="Ng W.-L."/>
            <person name="Kazmierczak K.M."/>
            <person name="Andrzejewski T.M."/>
            <person name="Davidsen T.M."/>
            <person name="Wayne K.J."/>
            <person name="Tettelin H."/>
            <person name="Glass J.I."/>
            <person name="Rusch D."/>
            <person name="Podicherti R."/>
            <person name="Tsui H.-C.T."/>
            <person name="Winkler M.E."/>
        </authorList>
    </citation>
    <scope>NUCLEOTIDE SEQUENCE</scope>
</reference>